<feature type="transmembrane region" description="Helical" evidence="3">
    <location>
        <begin position="20"/>
        <end position="53"/>
    </location>
</feature>
<evidence type="ECO:0000259" key="4">
    <source>
        <dbReference type="PROSITE" id="PS50089"/>
    </source>
</evidence>
<reference evidence="5 6" key="1">
    <citation type="submission" date="2023-10" db="EMBL/GenBank/DDBJ databases">
        <authorList>
            <person name="Maclean D."/>
            <person name="Macfadyen A."/>
        </authorList>
    </citation>
    <scope>NUCLEOTIDE SEQUENCE [LARGE SCALE GENOMIC DNA]</scope>
</reference>
<keyword evidence="3" id="KW-1133">Transmembrane helix</keyword>
<organism evidence="5 6">
    <name type="scientific">Coccomyxa viridis</name>
    <dbReference type="NCBI Taxonomy" id="1274662"/>
    <lineage>
        <taxon>Eukaryota</taxon>
        <taxon>Viridiplantae</taxon>
        <taxon>Chlorophyta</taxon>
        <taxon>core chlorophytes</taxon>
        <taxon>Trebouxiophyceae</taxon>
        <taxon>Trebouxiophyceae incertae sedis</taxon>
        <taxon>Coccomyxaceae</taxon>
        <taxon>Coccomyxa</taxon>
    </lineage>
</organism>
<dbReference type="Proteomes" id="UP001314263">
    <property type="component" value="Unassembled WGS sequence"/>
</dbReference>
<feature type="compositionally biased region" description="Low complexity" evidence="2">
    <location>
        <begin position="82"/>
        <end position="94"/>
    </location>
</feature>
<feature type="region of interest" description="Disordered" evidence="2">
    <location>
        <begin position="77"/>
        <end position="97"/>
    </location>
</feature>
<evidence type="ECO:0000313" key="6">
    <source>
        <dbReference type="Proteomes" id="UP001314263"/>
    </source>
</evidence>
<dbReference type="GO" id="GO:0006511">
    <property type="term" value="P:ubiquitin-dependent protein catabolic process"/>
    <property type="evidence" value="ECO:0007669"/>
    <property type="project" value="TreeGrafter"/>
</dbReference>
<dbReference type="InterPro" id="IPR001841">
    <property type="entry name" value="Znf_RING"/>
</dbReference>
<protein>
    <recommendedName>
        <fullName evidence="4">RING-type domain-containing protein</fullName>
    </recommendedName>
</protein>
<dbReference type="SUPFAM" id="SSF57850">
    <property type="entry name" value="RING/U-box"/>
    <property type="match status" value="1"/>
</dbReference>
<gene>
    <name evidence="5" type="ORF">CVIRNUC_003968</name>
</gene>
<dbReference type="PANTHER" id="PTHR22765">
    <property type="entry name" value="RING FINGER AND PROTEASE ASSOCIATED DOMAIN-CONTAINING"/>
    <property type="match status" value="1"/>
</dbReference>
<evidence type="ECO:0000256" key="3">
    <source>
        <dbReference type="SAM" id="Phobius"/>
    </source>
</evidence>
<dbReference type="Gene3D" id="3.30.40.10">
    <property type="entry name" value="Zinc/RING finger domain, C3HC4 (zinc finger)"/>
    <property type="match status" value="1"/>
</dbReference>
<keyword evidence="1" id="KW-0862">Zinc</keyword>
<evidence type="ECO:0000256" key="1">
    <source>
        <dbReference type="PROSITE-ProRule" id="PRU00175"/>
    </source>
</evidence>
<dbReference type="GO" id="GO:0061630">
    <property type="term" value="F:ubiquitin protein ligase activity"/>
    <property type="evidence" value="ECO:0007669"/>
    <property type="project" value="TreeGrafter"/>
</dbReference>
<keyword evidence="3" id="KW-0472">Membrane</keyword>
<dbReference type="PROSITE" id="PS50089">
    <property type="entry name" value="ZF_RING_2"/>
    <property type="match status" value="1"/>
</dbReference>
<dbReference type="InterPro" id="IPR013083">
    <property type="entry name" value="Znf_RING/FYVE/PHD"/>
</dbReference>
<accession>A0AAV1I4K2</accession>
<evidence type="ECO:0000313" key="5">
    <source>
        <dbReference type="EMBL" id="CAK0772491.1"/>
    </source>
</evidence>
<name>A0AAV1I4K2_9CHLO</name>
<dbReference type="Pfam" id="PF13639">
    <property type="entry name" value="zf-RING_2"/>
    <property type="match status" value="1"/>
</dbReference>
<dbReference type="SMART" id="SM00184">
    <property type="entry name" value="RING"/>
    <property type="match status" value="1"/>
</dbReference>
<keyword evidence="3" id="KW-0812">Transmembrane</keyword>
<evidence type="ECO:0000256" key="2">
    <source>
        <dbReference type="SAM" id="MobiDB-lite"/>
    </source>
</evidence>
<keyword evidence="1" id="KW-0863">Zinc-finger</keyword>
<sequence>MFFYFGSSGGGQGVHRFGPPALFLLTIISTGWLSGPLAVLAILIACGVGAWQVRQHGLWLTLRRAFLTGWQVNMDPQRQRRAGQQGRPAGAPAQSRKERFEQVTKEVHRVPMEEYVSREELQQCTLHQLREKLIQRGIREQGLERREAIDRILAMEGANTSSSSCGICCEDYTSGEVLRRLRCGHKYHLECIDRWFLSSLDYSRPVACPICNAPLSQTVS</sequence>
<dbReference type="CDD" id="cd16448">
    <property type="entry name" value="RING-H2"/>
    <property type="match status" value="1"/>
</dbReference>
<dbReference type="AlphaFoldDB" id="A0AAV1I4K2"/>
<dbReference type="GO" id="GO:0008270">
    <property type="term" value="F:zinc ion binding"/>
    <property type="evidence" value="ECO:0007669"/>
    <property type="project" value="UniProtKB-KW"/>
</dbReference>
<comment type="caution">
    <text evidence="5">The sequence shown here is derived from an EMBL/GenBank/DDBJ whole genome shotgun (WGS) entry which is preliminary data.</text>
</comment>
<dbReference type="InterPro" id="IPR051826">
    <property type="entry name" value="E3_ubiquitin-ligase_domain"/>
</dbReference>
<dbReference type="PANTHER" id="PTHR22765:SF411">
    <property type="entry name" value="OS02G0248440 PROTEIN"/>
    <property type="match status" value="1"/>
</dbReference>
<proteinExistence type="predicted"/>
<dbReference type="EMBL" id="CAUYUE010000005">
    <property type="protein sequence ID" value="CAK0772491.1"/>
    <property type="molecule type" value="Genomic_DNA"/>
</dbReference>
<keyword evidence="1" id="KW-0479">Metal-binding</keyword>
<keyword evidence="6" id="KW-1185">Reference proteome</keyword>
<feature type="domain" description="RING-type" evidence="4">
    <location>
        <begin position="165"/>
        <end position="212"/>
    </location>
</feature>